<dbReference type="InterPro" id="IPR042173">
    <property type="entry name" value="RNase_J_2"/>
</dbReference>
<dbReference type="Pfam" id="PF12706">
    <property type="entry name" value="Lactamase_B_2"/>
    <property type="match status" value="1"/>
</dbReference>
<dbReference type="AlphaFoldDB" id="A0A1F7GV86"/>
<dbReference type="InterPro" id="IPR055132">
    <property type="entry name" value="RNase_J_b_CASP"/>
</dbReference>
<evidence type="ECO:0000256" key="3">
    <source>
        <dbReference type="ARBA" id="ARBA00022839"/>
    </source>
</evidence>
<keyword evidence="3" id="KW-0269">Exonuclease</keyword>
<dbReference type="InterPro" id="IPR004613">
    <property type="entry name" value="RNase_J"/>
</dbReference>
<dbReference type="GO" id="GO:0003723">
    <property type="term" value="F:RNA binding"/>
    <property type="evidence" value="ECO:0007669"/>
    <property type="project" value="UniProtKB-KW"/>
</dbReference>
<evidence type="ECO:0000313" key="7">
    <source>
        <dbReference type="Proteomes" id="UP000177159"/>
    </source>
</evidence>
<feature type="domain" description="Metallo-beta-lactamase" evidence="5">
    <location>
        <begin position="18"/>
        <end position="217"/>
    </location>
</feature>
<evidence type="ECO:0000313" key="6">
    <source>
        <dbReference type="EMBL" id="OGK22959.1"/>
    </source>
</evidence>
<organism evidence="6 7">
    <name type="scientific">Candidatus Roizmanbacteria bacterium RIFCSPHIGHO2_02_FULL_37_24</name>
    <dbReference type="NCBI Taxonomy" id="1802037"/>
    <lineage>
        <taxon>Bacteria</taxon>
        <taxon>Candidatus Roizmaniibacteriota</taxon>
    </lineage>
</organism>
<dbReference type="PANTHER" id="PTHR43694:SF1">
    <property type="entry name" value="RIBONUCLEASE J"/>
    <property type="match status" value="1"/>
</dbReference>
<protein>
    <recommendedName>
        <fullName evidence="5">Metallo-beta-lactamase domain-containing protein</fullName>
    </recommendedName>
</protein>
<keyword evidence="3" id="KW-0378">Hydrolase</keyword>
<dbReference type="NCBIfam" id="TIGR00649">
    <property type="entry name" value="MG423"/>
    <property type="match status" value="1"/>
</dbReference>
<evidence type="ECO:0000256" key="1">
    <source>
        <dbReference type="ARBA" id="ARBA00022490"/>
    </source>
</evidence>
<dbReference type="GO" id="GO:0004527">
    <property type="term" value="F:exonuclease activity"/>
    <property type="evidence" value="ECO:0007669"/>
    <property type="project" value="UniProtKB-KW"/>
</dbReference>
<dbReference type="InterPro" id="IPR041636">
    <property type="entry name" value="RNase_J_C"/>
</dbReference>
<dbReference type="Gene3D" id="3.10.20.580">
    <property type="match status" value="1"/>
</dbReference>
<keyword evidence="4" id="KW-0694">RNA-binding</keyword>
<dbReference type="Gene3D" id="3.40.50.10710">
    <property type="entry name" value="Metallo-hydrolase/oxidoreductase"/>
    <property type="match status" value="1"/>
</dbReference>
<reference evidence="6 7" key="1">
    <citation type="journal article" date="2016" name="Nat. Commun.">
        <title>Thousands of microbial genomes shed light on interconnected biogeochemical processes in an aquifer system.</title>
        <authorList>
            <person name="Anantharaman K."/>
            <person name="Brown C.T."/>
            <person name="Hug L.A."/>
            <person name="Sharon I."/>
            <person name="Castelle C.J."/>
            <person name="Probst A.J."/>
            <person name="Thomas B.C."/>
            <person name="Singh A."/>
            <person name="Wilkins M.J."/>
            <person name="Karaoz U."/>
            <person name="Brodie E.L."/>
            <person name="Williams K.H."/>
            <person name="Hubbard S.S."/>
            <person name="Banfield J.F."/>
        </authorList>
    </citation>
    <scope>NUCLEOTIDE SEQUENCE [LARGE SCALE GENOMIC DNA]</scope>
</reference>
<proteinExistence type="predicted"/>
<name>A0A1F7GV86_9BACT</name>
<dbReference type="Gene3D" id="3.60.15.10">
    <property type="entry name" value="Ribonuclease Z/Hydroxyacylglutathione hydrolase-like"/>
    <property type="match status" value="1"/>
</dbReference>
<dbReference type="SUPFAM" id="SSF56281">
    <property type="entry name" value="Metallo-hydrolase/oxidoreductase"/>
    <property type="match status" value="1"/>
</dbReference>
<dbReference type="CDD" id="cd07714">
    <property type="entry name" value="RNaseJ_MBL-fold"/>
    <property type="match status" value="1"/>
</dbReference>
<keyword evidence="2" id="KW-0540">Nuclease</keyword>
<dbReference type="Pfam" id="PF22505">
    <property type="entry name" value="RNase_J_b_CASP"/>
    <property type="match status" value="1"/>
</dbReference>
<dbReference type="SMART" id="SM00849">
    <property type="entry name" value="Lactamase_B"/>
    <property type="match status" value="1"/>
</dbReference>
<comment type="caution">
    <text evidence="6">The sequence shown here is derived from an EMBL/GenBank/DDBJ whole genome shotgun (WGS) entry which is preliminary data.</text>
</comment>
<dbReference type="InterPro" id="IPR001279">
    <property type="entry name" value="Metallo-B-lactamas"/>
</dbReference>
<dbReference type="GO" id="GO:0046872">
    <property type="term" value="F:metal ion binding"/>
    <property type="evidence" value="ECO:0007669"/>
    <property type="project" value="InterPro"/>
</dbReference>
<dbReference type="Proteomes" id="UP000177159">
    <property type="component" value="Unassembled WGS sequence"/>
</dbReference>
<gene>
    <name evidence="6" type="ORF">A3C24_03830</name>
</gene>
<evidence type="ECO:0000256" key="2">
    <source>
        <dbReference type="ARBA" id="ARBA00022722"/>
    </source>
</evidence>
<evidence type="ECO:0000256" key="4">
    <source>
        <dbReference type="ARBA" id="ARBA00022884"/>
    </source>
</evidence>
<accession>A0A1F7GV86</accession>
<dbReference type="PANTHER" id="PTHR43694">
    <property type="entry name" value="RIBONUCLEASE J"/>
    <property type="match status" value="1"/>
</dbReference>
<dbReference type="InterPro" id="IPR036866">
    <property type="entry name" value="RibonucZ/Hydroxyglut_hydro"/>
</dbReference>
<evidence type="ECO:0000259" key="5">
    <source>
        <dbReference type="SMART" id="SM00849"/>
    </source>
</evidence>
<dbReference type="Pfam" id="PF17770">
    <property type="entry name" value="RNase_J_C"/>
    <property type="match status" value="1"/>
</dbReference>
<dbReference type="EMBL" id="MFZM01000030">
    <property type="protein sequence ID" value="OGK22959.1"/>
    <property type="molecule type" value="Genomic_DNA"/>
</dbReference>
<sequence length="551" mass="62991">MSNFRVRFIPLGGIVGVTKNMYVYELYKGDKLQDIIIIDCGIGFPREQEFGVDHEIPDITYLRDKTKFIRAVLFSHGHEDHISALRFHYEDLGKPPVYASKLTAVFVKNKFDEFRIPVRINDVDFTKTYTLGSFEAKFIRMTHSIPDTTHILLKSPVGAFYHGSDYKIDLTPPFGPSPDLYEIAKAGKDGVLCLFSDCLGSDREGFTLSEKVVGKTFEDEIRTTKGKFIMTTFASNISRVRQCAEAGMKFNRKICLLGRSMRENSRSARKIGYFPIPEKFMVDERQVNKLRPNQICIIATGSQGQFGSALSRLATDQHKYIRIEKDDKVVFSSDPIPGNEEEVYDIIERLYVLGADVRYSDIHEQLHASGHGSQEDMKILIRLLNARYVIPIGGTIRHQRLYSQLAQTMGYKDDQIYLLNEGDTVWFEQGKAKRGEQINTKNIYVDAYGVGDIGDTILRDRMTLSKEGIVLVILKVDSHNRIVGLPEFISRGFIYSKGKQEIFNQAAQEIQNMYKDVKKIPLRRDIISRLEKYFVKKTNKEPLVSLQIVRV</sequence>
<keyword evidence="1" id="KW-0963">Cytoplasm</keyword>